<organism evidence="3 4">
    <name type="scientific">Chaetoceros tenuissimus</name>
    <dbReference type="NCBI Taxonomy" id="426638"/>
    <lineage>
        <taxon>Eukaryota</taxon>
        <taxon>Sar</taxon>
        <taxon>Stramenopiles</taxon>
        <taxon>Ochrophyta</taxon>
        <taxon>Bacillariophyta</taxon>
        <taxon>Coscinodiscophyceae</taxon>
        <taxon>Chaetocerotophycidae</taxon>
        <taxon>Chaetocerotales</taxon>
        <taxon>Chaetocerotaceae</taxon>
        <taxon>Chaetoceros</taxon>
    </lineage>
</organism>
<feature type="chain" id="PRO_5042204460" description="Metalloendopeptidase" evidence="2">
    <location>
        <begin position="26"/>
        <end position="1107"/>
    </location>
</feature>
<feature type="region of interest" description="Disordered" evidence="1">
    <location>
        <begin position="711"/>
        <end position="776"/>
    </location>
</feature>
<gene>
    <name evidence="3" type="ORF">CTEN210_00126</name>
</gene>
<proteinExistence type="predicted"/>
<feature type="region of interest" description="Disordered" evidence="1">
    <location>
        <begin position="845"/>
        <end position="873"/>
    </location>
</feature>
<evidence type="ECO:0000313" key="3">
    <source>
        <dbReference type="EMBL" id="GFH43653.1"/>
    </source>
</evidence>
<name>A0AAD3GYN8_9STRA</name>
<feature type="signal peptide" evidence="2">
    <location>
        <begin position="1"/>
        <end position="25"/>
    </location>
</feature>
<feature type="region of interest" description="Disordered" evidence="1">
    <location>
        <begin position="195"/>
        <end position="266"/>
    </location>
</feature>
<evidence type="ECO:0000256" key="1">
    <source>
        <dbReference type="SAM" id="MobiDB-lite"/>
    </source>
</evidence>
<dbReference type="EMBL" id="BLLK01000013">
    <property type="protein sequence ID" value="GFH43653.1"/>
    <property type="molecule type" value="Genomic_DNA"/>
</dbReference>
<keyword evidence="2" id="KW-0732">Signal</keyword>
<feature type="compositionally biased region" description="Low complexity" evidence="1">
    <location>
        <begin position="711"/>
        <end position="723"/>
    </location>
</feature>
<feature type="region of interest" description="Disordered" evidence="1">
    <location>
        <begin position="1023"/>
        <end position="1050"/>
    </location>
</feature>
<feature type="compositionally biased region" description="Basic and acidic residues" evidence="1">
    <location>
        <begin position="197"/>
        <end position="241"/>
    </location>
</feature>
<feature type="region of interest" description="Disordered" evidence="1">
    <location>
        <begin position="932"/>
        <end position="963"/>
    </location>
</feature>
<reference evidence="3 4" key="1">
    <citation type="journal article" date="2021" name="Sci. Rep.">
        <title>The genome of the diatom Chaetoceros tenuissimus carries an ancient integrated fragment of an extant virus.</title>
        <authorList>
            <person name="Hongo Y."/>
            <person name="Kimura K."/>
            <person name="Takaki Y."/>
            <person name="Yoshida Y."/>
            <person name="Baba S."/>
            <person name="Kobayashi G."/>
            <person name="Nagasaki K."/>
            <person name="Hano T."/>
            <person name="Tomaru Y."/>
        </authorList>
    </citation>
    <scope>NUCLEOTIDE SEQUENCE [LARGE SCALE GENOMIC DNA]</scope>
    <source>
        <strain evidence="3 4">NIES-3715</strain>
    </source>
</reference>
<feature type="compositionally biased region" description="Polar residues" evidence="1">
    <location>
        <begin position="643"/>
        <end position="654"/>
    </location>
</feature>
<dbReference type="AlphaFoldDB" id="A0AAD3GYN8"/>
<evidence type="ECO:0000256" key="2">
    <source>
        <dbReference type="SAM" id="SignalP"/>
    </source>
</evidence>
<evidence type="ECO:0008006" key="5">
    <source>
        <dbReference type="Google" id="ProtNLM"/>
    </source>
</evidence>
<accession>A0AAD3GYN8</accession>
<dbReference type="Proteomes" id="UP001054902">
    <property type="component" value="Unassembled WGS sequence"/>
</dbReference>
<feature type="compositionally biased region" description="Low complexity" evidence="1">
    <location>
        <begin position="730"/>
        <end position="767"/>
    </location>
</feature>
<protein>
    <recommendedName>
        <fullName evidence="5">Metalloendopeptidase</fullName>
    </recommendedName>
</protein>
<comment type="caution">
    <text evidence="3">The sequence shown here is derived from an EMBL/GenBank/DDBJ whole genome shotgun (WGS) entry which is preliminary data.</text>
</comment>
<feature type="region of interest" description="Disordered" evidence="1">
    <location>
        <begin position="637"/>
        <end position="659"/>
    </location>
</feature>
<dbReference type="SUPFAM" id="SSF55486">
    <property type="entry name" value="Metalloproteases ('zincins'), catalytic domain"/>
    <property type="match status" value="1"/>
</dbReference>
<feature type="compositionally biased region" description="Basic residues" evidence="1">
    <location>
        <begin position="242"/>
        <end position="260"/>
    </location>
</feature>
<evidence type="ECO:0000313" key="4">
    <source>
        <dbReference type="Proteomes" id="UP001054902"/>
    </source>
</evidence>
<keyword evidence="4" id="KW-1185">Reference proteome</keyword>
<sequence length="1107" mass="118927">MKRVVLASLLGISMVLCICKSFLRGKHPDSLFSKSIFDQKGDNEDSSMSVITKAPYTDRAEEVETGVTVPRRLKSTKDQESENGWFVLNEPCLAVIGETMLLTEVTNSTNLLPEDIPRPALESEDSETQDVWLSCVTPSGMIFDIDGADHEWMVEVLQKKKLESGDTFLITPDKCRVGAVDQKLLVPKSALKFAKAPKSEKSDKSDSKKSESKKSDKSDSKKSESKKLDKSESEKFSGSDKHAHRRKLKKGSSKTSRRGLGRTSSAGITNGIEKVLEDCFTRNAQYWLNKVTQELNYQFGVTNQRELADHVMYCFPPGNRWCTYVSAQMHEIGHNLGWGHSGTMESKYNDRSGIMGFSYARRDGPKICTNGAKFWKTSWYGDRYHIINDVSLDQELRSLKYTGGLTSFNNDPLVTGPPMIIKVATDTNMTYFVGYNGMTENNSGAKSLGTVNVYSVEDEEMYGSSSILHATLSAGESFHASIGLSLNVTVFSIGEASGEAFIDIDSTTTITTSGSFEVLVDGTCDVTHVEESLLSSLKEIDPESTFEIMSAQPHCVSRRNLQEATIAAEDYVLATMKFRYKHNYGQSQRARRSREIIDGYKERKNDIDARVKSKYRGAGKARLRSISYFHRATSAPSIKVSDAPSSSPTRSGNCLDSPEGWHDADGEMYNCDWYGVGDRCTTWGASSNFNTTANEACCSCGGGRILDTSLSLSSTSSPSNIPSHQISLNPSKIPSHIPSIKPSSGPTSRPTATPSSKPSFASSLSPTRIASSSPSIPLSNRQFNVGSVCNNKMEGWFDVDGGAYTCDWYSQNGGCQQYGHGSANFGLTANECCCSCGGGDIVSSGSNQGSPSPPSTFQGSSPSSSSGSGPTPGSVCNDKMEGWFDVDGGAYTCEWYSQNGRCQQYGHGSANFGLTANEACCSCGGGDIVSSGSNQGSPSGSPPSTFQGSSQSSSSGSGSTPGSVCNDKMEGWFDVDGGAYTCEWYSQNGRCQQYGHGSANFGLTANECCCSCGGGDIVTSVSNQDLQSPPLLSQGSSPSSSSGSGSTSESVCNDKMEGWFDVDGGAYTCEWYSHSGRCQQYGHGSANFGLTANECCCSCGGGLTLSS</sequence>